<evidence type="ECO:0000313" key="4">
    <source>
        <dbReference type="EMBL" id="KAG0455681.1"/>
    </source>
</evidence>
<name>A0A835UDT1_VANPL</name>
<comment type="subcellular location">
    <subcellularLocation>
        <location evidence="1">Cytoplasm</location>
    </subcellularLocation>
</comment>
<gene>
    <name evidence="4" type="ORF">HPP92_023469</name>
</gene>
<dbReference type="OrthoDB" id="20282at2759"/>
<proteinExistence type="predicted"/>
<keyword evidence="3" id="KW-0143">Chaperone</keyword>
<organism evidence="4 5">
    <name type="scientific">Vanilla planifolia</name>
    <name type="common">Vanilla</name>
    <dbReference type="NCBI Taxonomy" id="51239"/>
    <lineage>
        <taxon>Eukaryota</taxon>
        <taxon>Viridiplantae</taxon>
        <taxon>Streptophyta</taxon>
        <taxon>Embryophyta</taxon>
        <taxon>Tracheophyta</taxon>
        <taxon>Spermatophyta</taxon>
        <taxon>Magnoliopsida</taxon>
        <taxon>Liliopsida</taxon>
        <taxon>Asparagales</taxon>
        <taxon>Orchidaceae</taxon>
        <taxon>Vanilloideae</taxon>
        <taxon>Vanilleae</taxon>
        <taxon>Vanilla</taxon>
    </lineage>
</organism>
<protein>
    <submittedName>
        <fullName evidence="4">Uncharacterized protein</fullName>
    </submittedName>
</protein>
<sequence>MEIIKNLGTKIKELKNCVGNFEIALCRRAHTTKSRIPSHFEKFMNDLSGADLVPLVKEIYCTCGDHDPKELTWMMFLGFDIFAWMPFHVVHRVLDKDQEKLEHETKSFQSYVKKSITISQTGALVDRINPVIFLSLVSLKDECK</sequence>
<dbReference type="PANTHER" id="PTHR21162">
    <property type="entry name" value="P53 AND DNA DAMAGE-REGULATED PROTEIN"/>
    <property type="match status" value="1"/>
</dbReference>
<dbReference type="InterPro" id="IPR030482">
    <property type="entry name" value="PDRG1"/>
</dbReference>
<dbReference type="GO" id="GO:0005737">
    <property type="term" value="C:cytoplasm"/>
    <property type="evidence" value="ECO:0007669"/>
    <property type="project" value="UniProtKB-SubCell"/>
</dbReference>
<dbReference type="AlphaFoldDB" id="A0A835UDT1"/>
<keyword evidence="2" id="KW-0963">Cytoplasm</keyword>
<evidence type="ECO:0000256" key="2">
    <source>
        <dbReference type="ARBA" id="ARBA00022490"/>
    </source>
</evidence>
<dbReference type="Proteomes" id="UP000639772">
    <property type="component" value="Chromosome 13"/>
</dbReference>
<dbReference type="EMBL" id="JADCNM010000013">
    <property type="protein sequence ID" value="KAG0455681.1"/>
    <property type="molecule type" value="Genomic_DNA"/>
</dbReference>
<accession>A0A835UDT1</accession>
<reference evidence="4 5" key="1">
    <citation type="journal article" date="2020" name="Nat. Food">
        <title>A phased Vanilla planifolia genome enables genetic improvement of flavour and production.</title>
        <authorList>
            <person name="Hasing T."/>
            <person name="Tang H."/>
            <person name="Brym M."/>
            <person name="Khazi F."/>
            <person name="Huang T."/>
            <person name="Chambers A.H."/>
        </authorList>
    </citation>
    <scope>NUCLEOTIDE SEQUENCE [LARGE SCALE GENOMIC DNA]</scope>
    <source>
        <tissue evidence="4">Leaf</tissue>
    </source>
</reference>
<evidence type="ECO:0000256" key="1">
    <source>
        <dbReference type="ARBA" id="ARBA00004496"/>
    </source>
</evidence>
<evidence type="ECO:0000256" key="3">
    <source>
        <dbReference type="ARBA" id="ARBA00023186"/>
    </source>
</evidence>
<dbReference type="PANTHER" id="PTHR21162:SF0">
    <property type="entry name" value="P53 AND DNA DAMAGE-REGULATED PROTEIN 1"/>
    <property type="match status" value="1"/>
</dbReference>
<comment type="caution">
    <text evidence="4">The sequence shown here is derived from an EMBL/GenBank/DDBJ whole genome shotgun (WGS) entry which is preliminary data.</text>
</comment>
<evidence type="ECO:0000313" key="5">
    <source>
        <dbReference type="Proteomes" id="UP000639772"/>
    </source>
</evidence>